<protein>
    <recommendedName>
        <fullName evidence="5">Release factor glutamine methyltransferase</fullName>
        <shortName evidence="5">RF MTase</shortName>
        <ecNumber evidence="5">2.1.1.297</ecNumber>
    </recommendedName>
    <alternativeName>
        <fullName evidence="5">N5-glutamine methyltransferase PrmC</fullName>
    </alternativeName>
    <alternativeName>
        <fullName evidence="5">Protein-(glutamine-N5) MTase PrmC</fullName>
    </alternativeName>
    <alternativeName>
        <fullName evidence="5">Protein-glutamine N-methyltransferase PrmC</fullName>
    </alternativeName>
</protein>
<keyword evidence="1 5" id="KW-0489">Methyltransferase</keyword>
<feature type="binding site" evidence="5">
    <location>
        <position position="186"/>
    </location>
    <ligand>
        <name>S-adenosyl-L-methionine</name>
        <dbReference type="ChEBI" id="CHEBI:59789"/>
    </ligand>
</feature>
<sequence length="279" mass="30311">MPSISELLQTTALDKVDAKVLLANLIEKHLGWPKSSLISRDRDSLPQALVDDWLDLEKKRLLGHPVAYLTGKKEFFNIELTVGPGVLIPRPETELLVELVIDFLDLANGCQISAPKVLDLGTGSGAIGLAIAKNIPRALVTCVDISTGALAIAKRNAELLDLKTVQFHQGSWFDGVTDKFDVIVSNPPYIPRGDQHLSMGDLRFEPSSALTDNQDGLSAYRQIFQQAQTHLNAGGLILVEHGYDQSEAVCQLLTDCKFVDIKAHLDLAGIKRAASAKLG</sequence>
<evidence type="ECO:0000256" key="2">
    <source>
        <dbReference type="ARBA" id="ARBA00022679"/>
    </source>
</evidence>
<dbReference type="GO" id="GO:0032259">
    <property type="term" value="P:methylation"/>
    <property type="evidence" value="ECO:0007669"/>
    <property type="project" value="UniProtKB-KW"/>
</dbReference>
<dbReference type="HAMAP" id="MF_02126">
    <property type="entry name" value="RF_methyltr_PrmC"/>
    <property type="match status" value="1"/>
</dbReference>
<proteinExistence type="inferred from homology"/>
<evidence type="ECO:0000313" key="9">
    <source>
        <dbReference type="Proteomes" id="UP000197215"/>
    </source>
</evidence>
<dbReference type="InterPro" id="IPR007848">
    <property type="entry name" value="Small_mtfrase_dom"/>
</dbReference>
<evidence type="ECO:0000259" key="7">
    <source>
        <dbReference type="Pfam" id="PF17827"/>
    </source>
</evidence>
<dbReference type="EC" id="2.1.1.297" evidence="5"/>
<evidence type="ECO:0000313" key="8">
    <source>
        <dbReference type="EMBL" id="SNC62841.1"/>
    </source>
</evidence>
<evidence type="ECO:0000256" key="5">
    <source>
        <dbReference type="HAMAP-Rule" id="MF_02126"/>
    </source>
</evidence>
<dbReference type="Proteomes" id="UP000197215">
    <property type="component" value="Unassembled WGS sequence"/>
</dbReference>
<keyword evidence="2 5" id="KW-0808">Transferase</keyword>
<evidence type="ECO:0000256" key="4">
    <source>
        <dbReference type="ARBA" id="ARBA00048391"/>
    </source>
</evidence>
<feature type="domain" description="Release factor glutamine methyltransferase N-terminal" evidence="7">
    <location>
        <begin position="12"/>
        <end position="71"/>
    </location>
</feature>
<dbReference type="Pfam" id="PF05175">
    <property type="entry name" value="MTS"/>
    <property type="match status" value="1"/>
</dbReference>
<keyword evidence="3 5" id="KW-0949">S-adenosyl-L-methionine</keyword>
<dbReference type="AlphaFoldDB" id="A0A212TAI9"/>
<comment type="function">
    <text evidence="5">Methylates the class 1 translation termination release factors RF1/PrfA and RF2/PrfB on the glutamine residue of the universally conserved GGQ motif.</text>
</comment>
<evidence type="ECO:0000259" key="6">
    <source>
        <dbReference type="Pfam" id="PF05175"/>
    </source>
</evidence>
<comment type="similarity">
    <text evidence="5">Belongs to the protein N5-glutamine methyltransferase family. PrmC subfamily.</text>
</comment>
<accession>A0A212TAI9</accession>
<reference evidence="9" key="1">
    <citation type="submission" date="2017-06" db="EMBL/GenBank/DDBJ databases">
        <authorList>
            <person name="Varghese N."/>
            <person name="Submissions S."/>
        </authorList>
    </citation>
    <scope>NUCLEOTIDE SEQUENCE [LARGE SCALE GENOMIC DNA]</scope>
    <source>
        <strain evidence="9">MWH-VicM1</strain>
    </source>
</reference>
<dbReference type="EMBL" id="FYEX01000001">
    <property type="protein sequence ID" value="SNC62841.1"/>
    <property type="molecule type" value="Genomic_DNA"/>
</dbReference>
<evidence type="ECO:0000256" key="1">
    <source>
        <dbReference type="ARBA" id="ARBA00022603"/>
    </source>
</evidence>
<comment type="catalytic activity">
    <reaction evidence="4 5">
        <text>L-glutaminyl-[peptide chain release factor] + S-adenosyl-L-methionine = N(5)-methyl-L-glutaminyl-[peptide chain release factor] + S-adenosyl-L-homocysteine + H(+)</text>
        <dbReference type="Rhea" id="RHEA:42896"/>
        <dbReference type="Rhea" id="RHEA-COMP:10271"/>
        <dbReference type="Rhea" id="RHEA-COMP:10272"/>
        <dbReference type="ChEBI" id="CHEBI:15378"/>
        <dbReference type="ChEBI" id="CHEBI:30011"/>
        <dbReference type="ChEBI" id="CHEBI:57856"/>
        <dbReference type="ChEBI" id="CHEBI:59789"/>
        <dbReference type="ChEBI" id="CHEBI:61891"/>
        <dbReference type="EC" id="2.1.1.297"/>
    </reaction>
</comment>
<dbReference type="InterPro" id="IPR029063">
    <property type="entry name" value="SAM-dependent_MTases_sf"/>
</dbReference>
<feature type="domain" description="Methyltransferase small" evidence="6">
    <location>
        <begin position="114"/>
        <end position="194"/>
    </location>
</feature>
<feature type="binding site" evidence="5">
    <location>
        <position position="144"/>
    </location>
    <ligand>
        <name>S-adenosyl-L-methionine</name>
        <dbReference type="ChEBI" id="CHEBI:59789"/>
    </ligand>
</feature>
<dbReference type="CDD" id="cd02440">
    <property type="entry name" value="AdoMet_MTases"/>
    <property type="match status" value="1"/>
</dbReference>
<dbReference type="SUPFAM" id="SSF53335">
    <property type="entry name" value="S-adenosyl-L-methionine-dependent methyltransferases"/>
    <property type="match status" value="1"/>
</dbReference>
<dbReference type="GO" id="GO:0003676">
    <property type="term" value="F:nucleic acid binding"/>
    <property type="evidence" value="ECO:0007669"/>
    <property type="project" value="InterPro"/>
</dbReference>
<organism evidence="8 9">
    <name type="scientific">Polynucleobacter victoriensis</name>
    <dbReference type="NCBI Taxonomy" id="2049319"/>
    <lineage>
        <taxon>Bacteria</taxon>
        <taxon>Pseudomonadati</taxon>
        <taxon>Pseudomonadota</taxon>
        <taxon>Betaproteobacteria</taxon>
        <taxon>Burkholderiales</taxon>
        <taxon>Burkholderiaceae</taxon>
        <taxon>Polynucleobacter</taxon>
    </lineage>
</organism>
<dbReference type="Pfam" id="PF17827">
    <property type="entry name" value="PrmC_N"/>
    <property type="match status" value="1"/>
</dbReference>
<gene>
    <name evidence="5" type="primary">prmC</name>
    <name evidence="8" type="ORF">SAMN06295916_0758</name>
</gene>
<dbReference type="Gene3D" id="1.10.8.10">
    <property type="entry name" value="DNA helicase RuvA subunit, C-terminal domain"/>
    <property type="match status" value="1"/>
</dbReference>
<feature type="binding site" evidence="5">
    <location>
        <begin position="121"/>
        <end position="125"/>
    </location>
    <ligand>
        <name>S-adenosyl-L-methionine</name>
        <dbReference type="ChEBI" id="CHEBI:59789"/>
    </ligand>
</feature>
<dbReference type="InterPro" id="IPR019874">
    <property type="entry name" value="RF_methyltr_PrmC"/>
</dbReference>
<dbReference type="PROSITE" id="PS00092">
    <property type="entry name" value="N6_MTASE"/>
    <property type="match status" value="1"/>
</dbReference>
<evidence type="ECO:0000256" key="3">
    <source>
        <dbReference type="ARBA" id="ARBA00022691"/>
    </source>
</evidence>
<name>A0A212TAI9_9BURK</name>
<dbReference type="InterPro" id="IPR002052">
    <property type="entry name" value="DNA_methylase_N6_adenine_CS"/>
</dbReference>
<feature type="binding site" evidence="5">
    <location>
        <begin position="186"/>
        <end position="189"/>
    </location>
    <ligand>
        <name>substrate</name>
    </ligand>
</feature>
<dbReference type="Gene3D" id="3.40.50.150">
    <property type="entry name" value="Vaccinia Virus protein VP39"/>
    <property type="match status" value="1"/>
</dbReference>
<dbReference type="InterPro" id="IPR050320">
    <property type="entry name" value="N5-glutamine_MTase"/>
</dbReference>
<dbReference type="RefSeq" id="WP_341476334.1">
    <property type="nucleotide sequence ID" value="NZ_FYEX01000001.1"/>
</dbReference>
<dbReference type="NCBIfam" id="TIGR00536">
    <property type="entry name" value="hemK_fam"/>
    <property type="match status" value="1"/>
</dbReference>
<dbReference type="NCBIfam" id="TIGR03534">
    <property type="entry name" value="RF_mod_PrmC"/>
    <property type="match status" value="1"/>
</dbReference>
<dbReference type="PANTHER" id="PTHR18895:SF74">
    <property type="entry name" value="MTRF1L RELEASE FACTOR GLUTAMINE METHYLTRANSFERASE"/>
    <property type="match status" value="1"/>
</dbReference>
<dbReference type="InterPro" id="IPR040758">
    <property type="entry name" value="PrmC_N"/>
</dbReference>
<keyword evidence="9" id="KW-1185">Reference proteome</keyword>
<dbReference type="PANTHER" id="PTHR18895">
    <property type="entry name" value="HEMK METHYLTRANSFERASE"/>
    <property type="match status" value="1"/>
</dbReference>
<dbReference type="InterPro" id="IPR004556">
    <property type="entry name" value="HemK-like"/>
</dbReference>
<feature type="binding site" evidence="5">
    <location>
        <position position="172"/>
    </location>
    <ligand>
        <name>S-adenosyl-L-methionine</name>
        <dbReference type="ChEBI" id="CHEBI:59789"/>
    </ligand>
</feature>
<dbReference type="GO" id="GO:0102559">
    <property type="term" value="F:peptide chain release factor N(5)-glutamine methyltransferase activity"/>
    <property type="evidence" value="ECO:0007669"/>
    <property type="project" value="UniProtKB-EC"/>
</dbReference>
<dbReference type="FunFam" id="3.40.50.150:FF:000053">
    <property type="entry name" value="Release factor glutamine methyltransferase"/>
    <property type="match status" value="1"/>
</dbReference>